<dbReference type="Gene3D" id="2.30.40.10">
    <property type="entry name" value="Urease, subunit C, domain 1"/>
    <property type="match status" value="1"/>
</dbReference>
<dbReference type="InterPro" id="IPR032466">
    <property type="entry name" value="Metal_Hydrolase"/>
</dbReference>
<reference evidence="2 3" key="1">
    <citation type="journal article" date="2014" name="Nature">
        <title>An environmental bacterial taxon with a large and distinct metabolic repertoire.</title>
        <authorList>
            <person name="Wilson M.C."/>
            <person name="Mori T."/>
            <person name="Ruckert C."/>
            <person name="Uria A.R."/>
            <person name="Helf M.J."/>
            <person name="Takada K."/>
            <person name="Gernert C."/>
            <person name="Steffens U.A."/>
            <person name="Heycke N."/>
            <person name="Schmitt S."/>
            <person name="Rinke C."/>
            <person name="Helfrich E.J."/>
            <person name="Brachmann A.O."/>
            <person name="Gurgui C."/>
            <person name="Wakimoto T."/>
            <person name="Kracht M."/>
            <person name="Crusemann M."/>
            <person name="Hentschel U."/>
            <person name="Abe I."/>
            <person name="Matsunaga S."/>
            <person name="Kalinowski J."/>
            <person name="Takeyama H."/>
            <person name="Piel J."/>
        </authorList>
    </citation>
    <scope>NUCLEOTIDE SEQUENCE [LARGE SCALE GENOMIC DNA]</scope>
    <source>
        <strain evidence="3">TSY1</strain>
    </source>
</reference>
<dbReference type="SUPFAM" id="SSF51556">
    <property type="entry name" value="Metallo-dependent hydrolases"/>
    <property type="match status" value="1"/>
</dbReference>
<sequence>MQTQVIDAGGRLVLPGFQDAHVHAVEAGINESLSLLPQFGTAAQYRAALQQAVTEQPGSASDWVIGAGVNMAALLETIASPLALIDEEIPHRPAVILDDLGHGAWANSLALAAVGFDQLTDNPPGGIIDVDTSNRLTGIIFESASQNLVDASQPPTTANLDFAYQSFLHVLETFARHGITTISDAGGYWPRGHQQVWARAENENQLSVRANNALYVYPEKEFDQQVAEIIRLRTNDPNALVRFNQVKIYTDGILSQTTAAMLAPYEPAALPALAAPNGFTYFDPTTLNQYAAAFDAAGFQLHFHATGDRGTRLALDAIAHAQTANNSTGKRHRITHVFMVDAADVPRFAQLGVYADFQLTSTSLTDENLADVEFLIGPRAAAYLPARTLLDAGVDLTLSSDFDADELSPFIKIEGVVTRPTQNIPDVATAIRLMTLEPAKLLHHEDKTGSLEIGKLADLIIVDRDILTVPVHQISEAKVLLTLLGGQEVYRAPQFR</sequence>
<keyword evidence="3" id="KW-1185">Reference proteome</keyword>
<dbReference type="CDD" id="cd01300">
    <property type="entry name" value="YtcJ_like"/>
    <property type="match status" value="1"/>
</dbReference>
<dbReference type="Gene3D" id="3.10.310.70">
    <property type="match status" value="1"/>
</dbReference>
<dbReference type="AlphaFoldDB" id="W4LJM7"/>
<comment type="caution">
    <text evidence="2">The sequence shown here is derived from an EMBL/GenBank/DDBJ whole genome shotgun (WGS) entry which is preliminary data.</text>
</comment>
<dbReference type="PATRIC" id="fig|1429438.4.peg.4291"/>
<dbReference type="Gene3D" id="3.20.20.140">
    <property type="entry name" value="Metal-dependent hydrolases"/>
    <property type="match status" value="1"/>
</dbReference>
<evidence type="ECO:0000313" key="2">
    <source>
        <dbReference type="EMBL" id="ETW97556.1"/>
    </source>
</evidence>
<evidence type="ECO:0000313" key="3">
    <source>
        <dbReference type="Proteomes" id="UP000019141"/>
    </source>
</evidence>
<accession>W4LJM7</accession>
<evidence type="ECO:0000259" key="1">
    <source>
        <dbReference type="Pfam" id="PF07969"/>
    </source>
</evidence>
<dbReference type="InterPro" id="IPR013108">
    <property type="entry name" value="Amidohydro_3"/>
</dbReference>
<dbReference type="SUPFAM" id="SSF51338">
    <property type="entry name" value="Composite domain of metallo-dependent hydrolases"/>
    <property type="match status" value="1"/>
</dbReference>
<proteinExistence type="predicted"/>
<dbReference type="EMBL" id="AZHW01000650">
    <property type="protein sequence ID" value="ETW97556.1"/>
    <property type="molecule type" value="Genomic_DNA"/>
</dbReference>
<dbReference type="PANTHER" id="PTHR22642">
    <property type="entry name" value="IMIDAZOLONEPROPIONASE"/>
    <property type="match status" value="1"/>
</dbReference>
<name>W4LJM7_ENTF1</name>
<gene>
    <name evidence="2" type="ORF">ETSY1_22220</name>
</gene>
<dbReference type="GO" id="GO:0016810">
    <property type="term" value="F:hydrolase activity, acting on carbon-nitrogen (but not peptide) bonds"/>
    <property type="evidence" value="ECO:0007669"/>
    <property type="project" value="InterPro"/>
</dbReference>
<organism evidence="2 3">
    <name type="scientific">Entotheonella factor</name>
    <dbReference type="NCBI Taxonomy" id="1429438"/>
    <lineage>
        <taxon>Bacteria</taxon>
        <taxon>Pseudomonadati</taxon>
        <taxon>Nitrospinota/Tectimicrobiota group</taxon>
        <taxon>Candidatus Tectimicrobiota</taxon>
        <taxon>Candidatus Entotheonellia</taxon>
        <taxon>Candidatus Entotheonellales</taxon>
        <taxon>Candidatus Entotheonellaceae</taxon>
        <taxon>Candidatus Entotheonella</taxon>
    </lineage>
</organism>
<dbReference type="Proteomes" id="UP000019141">
    <property type="component" value="Unassembled WGS sequence"/>
</dbReference>
<dbReference type="InterPro" id="IPR011059">
    <property type="entry name" value="Metal-dep_hydrolase_composite"/>
</dbReference>
<dbReference type="HOGENOM" id="CLU_009942_6_1_7"/>
<feature type="domain" description="Amidohydrolase 3" evidence="1">
    <location>
        <begin position="4"/>
        <end position="490"/>
    </location>
</feature>
<dbReference type="PANTHER" id="PTHR22642:SF2">
    <property type="entry name" value="PROTEIN LONG AFTER FAR-RED 3"/>
    <property type="match status" value="1"/>
</dbReference>
<dbReference type="Pfam" id="PF07969">
    <property type="entry name" value="Amidohydro_3"/>
    <property type="match status" value="1"/>
</dbReference>
<dbReference type="InterPro" id="IPR033932">
    <property type="entry name" value="YtcJ-like"/>
</dbReference>
<protein>
    <recommendedName>
        <fullName evidence="1">Amidohydrolase 3 domain-containing protein</fullName>
    </recommendedName>
</protein>